<evidence type="ECO:0000313" key="2">
    <source>
        <dbReference type="EMBL" id="QSR86188.1"/>
    </source>
</evidence>
<proteinExistence type="predicted"/>
<dbReference type="EMBL" id="CP065956">
    <property type="protein sequence ID" value="QSR86188.1"/>
    <property type="molecule type" value="Genomic_DNA"/>
</dbReference>
<sequence length="265" mass="30296">MQNINLQGKTFSRSLEIRTSSILFWLIFSVFFHLFFLLFCKVTYVPPLVEPIPRSRVFVFSPDSTLIDPFLKDRVNFLLKYRDPVSLIHPREPSHKRLNPIQPLALSSSNDVPSPSSIPAEKELEFFKTAESNINESAKTFFPLSKEKPSFSKLLPNIAKQSTALLDEPLQARLVSGWKLPRINTNLLSEARTTTIVISVDPEGIVDHVLLEESCGNEQADLLALTEARSLRFSTDPLYRRNIWGKIKIFWSYSNQLESQRGYVP</sequence>
<evidence type="ECO:0000256" key="1">
    <source>
        <dbReference type="SAM" id="Phobius"/>
    </source>
</evidence>
<reference evidence="2 3" key="1">
    <citation type="submission" date="2020-12" db="EMBL/GenBank/DDBJ databases">
        <authorList>
            <person name="Awala S.I."/>
            <person name="Gwak J.-H."/>
            <person name="Kim S.-J."/>
            <person name="Rhee S.-K."/>
        </authorList>
    </citation>
    <scope>NUCLEOTIDE SEQUENCE [LARGE SCALE GENOMIC DNA]</scope>
    <source>
        <strain evidence="2 3">IT5</strain>
    </source>
</reference>
<dbReference type="Proteomes" id="UP000663088">
    <property type="component" value="Chromosome"/>
</dbReference>
<keyword evidence="1" id="KW-0472">Membrane</keyword>
<evidence type="ECO:0008006" key="4">
    <source>
        <dbReference type="Google" id="ProtNLM"/>
    </source>
</evidence>
<name>A0ABX7PTZ0_9BACT</name>
<keyword evidence="1" id="KW-0812">Transmembrane</keyword>
<organism evidence="2 3">
    <name type="scientific">Candidatus Methylacidiphilum infernorum</name>
    <dbReference type="NCBI Taxonomy" id="511746"/>
    <lineage>
        <taxon>Bacteria</taxon>
        <taxon>Pseudomonadati</taxon>
        <taxon>Verrucomicrobiota</taxon>
        <taxon>Methylacidiphilae</taxon>
        <taxon>Methylacidiphilales</taxon>
        <taxon>Methylacidiphilaceae</taxon>
        <taxon>Methylacidiphilum (ex Ratnadevi et al. 2023)</taxon>
    </lineage>
</organism>
<protein>
    <recommendedName>
        <fullName evidence="4">Periplasmic protein TonB</fullName>
    </recommendedName>
</protein>
<evidence type="ECO:0000313" key="3">
    <source>
        <dbReference type="Proteomes" id="UP000663088"/>
    </source>
</evidence>
<gene>
    <name evidence="2" type="ORF">EM20IM_06660</name>
</gene>
<accession>A0ABX7PTZ0</accession>
<feature type="transmembrane region" description="Helical" evidence="1">
    <location>
        <begin position="21"/>
        <end position="39"/>
    </location>
</feature>
<keyword evidence="3" id="KW-1185">Reference proteome</keyword>
<keyword evidence="1" id="KW-1133">Transmembrane helix</keyword>
<dbReference type="RefSeq" id="WP_206844783.1">
    <property type="nucleotide sequence ID" value="NZ_CP065956.1"/>
</dbReference>